<feature type="domain" description="ABC-type uncharacterised transport system" evidence="3">
    <location>
        <begin position="208"/>
        <end position="313"/>
    </location>
</feature>
<feature type="region of interest" description="Disordered" evidence="1">
    <location>
        <begin position="1"/>
        <end position="23"/>
    </location>
</feature>
<dbReference type="Pfam" id="PF09822">
    <property type="entry name" value="ABC_transp_aux"/>
    <property type="match status" value="1"/>
</dbReference>
<reference evidence="5 6" key="1">
    <citation type="submission" date="2017-05" db="EMBL/GenBank/DDBJ databases">
        <title>Butyricicoccus porcorum sp. nov. a butyrate-producing bacterium from the swine intestinal tract.</title>
        <authorList>
            <person name="Trachsel J."/>
            <person name="Humphrey S."/>
            <person name="Allen H.K."/>
        </authorList>
    </citation>
    <scope>NUCLEOTIDE SEQUENCE [LARGE SCALE GENOMIC DNA]</scope>
    <source>
        <strain evidence="5">BB10</strain>
    </source>
</reference>
<dbReference type="RefSeq" id="WP_087019428.1">
    <property type="nucleotide sequence ID" value="NZ_CP178353.1"/>
</dbReference>
<proteinExistence type="predicted"/>
<evidence type="ECO:0000259" key="3">
    <source>
        <dbReference type="Pfam" id="PF09822"/>
    </source>
</evidence>
<protein>
    <submittedName>
        <fullName evidence="5">Uncharacterized protein</fullName>
    </submittedName>
</protein>
<dbReference type="EMBL" id="NHOC01000005">
    <property type="protein sequence ID" value="OUM20687.1"/>
    <property type="molecule type" value="Genomic_DNA"/>
</dbReference>
<evidence type="ECO:0000313" key="5">
    <source>
        <dbReference type="EMBL" id="OUM20687.1"/>
    </source>
</evidence>
<dbReference type="Pfam" id="PF23357">
    <property type="entry name" value="DUF7088"/>
    <property type="match status" value="1"/>
</dbReference>
<evidence type="ECO:0000256" key="1">
    <source>
        <dbReference type="SAM" id="MobiDB-lite"/>
    </source>
</evidence>
<organism evidence="5 6">
    <name type="scientific">Butyricicoccus porcorum</name>
    <dbReference type="NCBI Taxonomy" id="1945634"/>
    <lineage>
        <taxon>Bacteria</taxon>
        <taxon>Bacillati</taxon>
        <taxon>Bacillota</taxon>
        <taxon>Clostridia</taxon>
        <taxon>Eubacteriales</taxon>
        <taxon>Butyricicoccaceae</taxon>
        <taxon>Butyricicoccus</taxon>
    </lineage>
</organism>
<keyword evidence="2" id="KW-0472">Membrane</keyword>
<dbReference type="AlphaFoldDB" id="A0A252F4I5"/>
<feature type="compositionally biased region" description="Basic residues" evidence="1">
    <location>
        <begin position="1"/>
        <end position="10"/>
    </location>
</feature>
<keyword evidence="6" id="KW-1185">Reference proteome</keyword>
<dbReference type="InterPro" id="IPR019196">
    <property type="entry name" value="ABC_transp_unknown"/>
</dbReference>
<accession>A0A252F4I5</accession>
<name>A0A252F4I5_9FIRM</name>
<comment type="caution">
    <text evidence="5">The sequence shown here is derived from an EMBL/GenBank/DDBJ whole genome shotgun (WGS) entry which is preliminary data.</text>
</comment>
<dbReference type="Proteomes" id="UP000194903">
    <property type="component" value="Unassembled WGS sequence"/>
</dbReference>
<evidence type="ECO:0000256" key="2">
    <source>
        <dbReference type="SAM" id="Phobius"/>
    </source>
</evidence>
<gene>
    <name evidence="5" type="ORF">CBW42_07640</name>
</gene>
<dbReference type="OrthoDB" id="9766228at2"/>
<dbReference type="InterPro" id="IPR055396">
    <property type="entry name" value="DUF7088"/>
</dbReference>
<evidence type="ECO:0000313" key="6">
    <source>
        <dbReference type="Proteomes" id="UP000194903"/>
    </source>
</evidence>
<feature type="domain" description="DUF7088" evidence="4">
    <location>
        <begin position="67"/>
        <end position="154"/>
    </location>
</feature>
<keyword evidence="2" id="KW-0812">Transmembrane</keyword>
<keyword evidence="2" id="KW-1133">Transmembrane helix</keyword>
<evidence type="ECO:0000259" key="4">
    <source>
        <dbReference type="Pfam" id="PF23357"/>
    </source>
</evidence>
<feature type="transmembrane region" description="Helical" evidence="2">
    <location>
        <begin position="30"/>
        <end position="50"/>
    </location>
</feature>
<feature type="transmembrane region" description="Helical" evidence="2">
    <location>
        <begin position="473"/>
        <end position="495"/>
    </location>
</feature>
<sequence length="500" mass="54169">MKRFHKKNKAPKAPVSPEQKAQKRKRLRRVSVSAAGLAFALAAVILLNLVCTNLTDRFDLTLDLTANQLYEITDDTKTMLESMEDTVDITILAAEDDFRNDSYYGKVYTLLNKYVNLAGDNITVEYIDPYTNPNVVSRYSDLAATIQAGSVIVSCGDHTRVLNDSDFYTTESSSSYSGYSTVTGFQGEQALTSAITAVTSDQTPVAYLLQGHNESVSTAFTSMLTNAGFTVSLLNLTEEKEIPDDASIVVISLPQADLTETEADLIDAFVKGGGDLMVFDGTLSPTSLPVLYSYLKEWGADVQADMVLDADYNINEEPDILAQLTDSDVNSALDSKTDMVLVTPNAKSITAKLDSSVTDRTIETLMESRDTAYAKVLTDETEYDSYAKADGDTDGPFALATLSTYTGNDDGGQVFVCSAALMMTDDLMSASSLLNRSFLSNVVSEMQPDLDVVTIAAKSLSAEPLIAGTTAQFVIFLLLALFPLALFGAGIAVFFRRRKL</sequence>